<protein>
    <submittedName>
        <fullName evidence="2">Uncharacterized protein</fullName>
    </submittedName>
</protein>
<keyword evidence="1" id="KW-0812">Transmembrane</keyword>
<keyword evidence="1" id="KW-1133">Transmembrane helix</keyword>
<accession>A0A6P2DG92</accession>
<dbReference type="Proteomes" id="UP000464178">
    <property type="component" value="Chromosome"/>
</dbReference>
<organism evidence="2 3">
    <name type="scientific">Gemmata massiliana</name>
    <dbReference type="NCBI Taxonomy" id="1210884"/>
    <lineage>
        <taxon>Bacteria</taxon>
        <taxon>Pseudomonadati</taxon>
        <taxon>Planctomycetota</taxon>
        <taxon>Planctomycetia</taxon>
        <taxon>Gemmatales</taxon>
        <taxon>Gemmataceae</taxon>
        <taxon>Gemmata</taxon>
    </lineage>
</organism>
<keyword evidence="3" id="KW-1185">Reference proteome</keyword>
<reference evidence="2 3" key="1">
    <citation type="submission" date="2019-05" db="EMBL/GenBank/DDBJ databases">
        <authorList>
            <consortium name="Science for Life Laboratories"/>
        </authorList>
    </citation>
    <scope>NUCLEOTIDE SEQUENCE [LARGE SCALE GENOMIC DNA]</scope>
    <source>
        <strain evidence="2">Soil9</strain>
    </source>
</reference>
<proteinExistence type="predicted"/>
<keyword evidence="1" id="KW-0472">Membrane</keyword>
<evidence type="ECO:0000256" key="1">
    <source>
        <dbReference type="SAM" id="Phobius"/>
    </source>
</evidence>
<dbReference type="EMBL" id="LR593886">
    <property type="protein sequence ID" value="VTS00737.1"/>
    <property type="molecule type" value="Genomic_DNA"/>
</dbReference>
<gene>
    <name evidence="2" type="ORF">SOIL9_80840</name>
</gene>
<dbReference type="AlphaFoldDB" id="A0A6P2DG92"/>
<dbReference type="RefSeq" id="WP_162672250.1">
    <property type="nucleotide sequence ID" value="NZ_LR593886.1"/>
</dbReference>
<dbReference type="KEGG" id="gms:SOIL9_80840"/>
<evidence type="ECO:0000313" key="2">
    <source>
        <dbReference type="EMBL" id="VTS00737.1"/>
    </source>
</evidence>
<sequence>MDQPAVWIAVGVGLVAVFGVAIYLLRHHARVRGGVKGPFGFAAEVEADNPNPGGSINMKGVTTRRGSVVAATEPGGTIGMENIDASLDVKARTDGGAAKK</sequence>
<feature type="transmembrane region" description="Helical" evidence="1">
    <location>
        <begin position="6"/>
        <end position="25"/>
    </location>
</feature>
<evidence type="ECO:0000313" key="3">
    <source>
        <dbReference type="Proteomes" id="UP000464178"/>
    </source>
</evidence>
<name>A0A6P2DG92_9BACT</name>